<evidence type="ECO:0000256" key="1">
    <source>
        <dbReference type="ARBA" id="ARBA00004477"/>
    </source>
</evidence>
<keyword evidence="4" id="KW-0378">Hydrolase</keyword>
<reference evidence="10 11" key="1">
    <citation type="journal article" date="2018" name="Mol. Biol. Evol.">
        <title>Broad Genomic Sampling Reveals a Smut Pathogenic Ancestry of the Fungal Clade Ustilaginomycotina.</title>
        <authorList>
            <person name="Kijpornyongpan T."/>
            <person name="Mondo S.J."/>
            <person name="Barry K."/>
            <person name="Sandor L."/>
            <person name="Lee J."/>
            <person name="Lipzen A."/>
            <person name="Pangilinan J."/>
            <person name="LaButti K."/>
            <person name="Hainaut M."/>
            <person name="Henrissat B."/>
            <person name="Grigoriev I.V."/>
            <person name="Spatafora J.W."/>
            <person name="Aime M.C."/>
        </authorList>
    </citation>
    <scope>NUCLEOTIDE SEQUENCE [LARGE SCALE GENOMIC DNA]</scope>
    <source>
        <strain evidence="10 11">MCA 3882</strain>
    </source>
</reference>
<evidence type="ECO:0000256" key="3">
    <source>
        <dbReference type="ARBA" id="ARBA00022692"/>
    </source>
</evidence>
<feature type="transmembrane region" description="Helical" evidence="9">
    <location>
        <begin position="7"/>
        <end position="24"/>
    </location>
</feature>
<evidence type="ECO:0000313" key="10">
    <source>
        <dbReference type="EMBL" id="PWN32746.1"/>
    </source>
</evidence>
<sequence>MSSDRDLFLAYGALMSGAILPIYHGSFASLRTPLSTQKALKKSRKGEDDEDDDESVTLPETLTAEDAYWLPVIGSVVLFSMFLVFKYLDKVWVDRVLGFYFGFVGTFAVTKVFLLIARGTGLLRQFTASRFLLTQTKPDAKTKKSQTVDILALRVTALHPPIVLASSGLVVAYLLTRHWIASNVIALSLSLSSISMLSLDSFQTGGIMLMGLFLYDIFWVFGTNVMVSVARGFDGPIKIVWPKNLFAGLIDSNTKWQMTMLGLGDIVIPGIFVALALRFDQHLYVKKHPKSLITKNDTGFPKPYFHATMIGYVAGLATTMGVMHFTKAAQPALLYLSPACILSVALRALQRGELQQVWSWKEETEDEDEKKKSAANKKKAIKDQAEDGEEEQEWEGVDGEGTVSGSEISNKKGSTRRRGKKSSAE</sequence>
<dbReference type="InterPro" id="IPR007369">
    <property type="entry name" value="Peptidase_A22B_SPP"/>
</dbReference>
<dbReference type="AlphaFoldDB" id="A0A316V5F5"/>
<evidence type="ECO:0000256" key="6">
    <source>
        <dbReference type="ARBA" id="ARBA00022989"/>
    </source>
</evidence>
<dbReference type="GO" id="GO:0033619">
    <property type="term" value="P:membrane protein proteolysis"/>
    <property type="evidence" value="ECO:0007669"/>
    <property type="project" value="TreeGrafter"/>
</dbReference>
<feature type="transmembrane region" description="Helical" evidence="9">
    <location>
        <begin position="256"/>
        <end position="277"/>
    </location>
</feature>
<dbReference type="FunCoup" id="A0A316V5F5">
    <property type="interactions" value="146"/>
</dbReference>
<dbReference type="InterPro" id="IPR006639">
    <property type="entry name" value="Preselin/SPP"/>
</dbReference>
<dbReference type="SMART" id="SM00730">
    <property type="entry name" value="PSN"/>
    <property type="match status" value="1"/>
</dbReference>
<feature type="compositionally biased region" description="Acidic residues" evidence="8">
    <location>
        <begin position="386"/>
        <end position="398"/>
    </location>
</feature>
<evidence type="ECO:0000256" key="5">
    <source>
        <dbReference type="ARBA" id="ARBA00022824"/>
    </source>
</evidence>
<dbReference type="EMBL" id="KZ819605">
    <property type="protein sequence ID" value="PWN32746.1"/>
    <property type="molecule type" value="Genomic_DNA"/>
</dbReference>
<dbReference type="GO" id="GO:0098554">
    <property type="term" value="C:cytoplasmic side of endoplasmic reticulum membrane"/>
    <property type="evidence" value="ECO:0007669"/>
    <property type="project" value="TreeGrafter"/>
</dbReference>
<dbReference type="STRING" id="1280837.A0A316V5F5"/>
<evidence type="ECO:0000256" key="7">
    <source>
        <dbReference type="ARBA" id="ARBA00023136"/>
    </source>
</evidence>
<feature type="transmembrane region" description="Helical" evidence="9">
    <location>
        <begin position="97"/>
        <end position="117"/>
    </location>
</feature>
<feature type="transmembrane region" description="Helical" evidence="9">
    <location>
        <begin position="179"/>
        <end position="199"/>
    </location>
</feature>
<dbReference type="PANTHER" id="PTHR12174:SF23">
    <property type="entry name" value="MINOR HISTOCOMPATIBILITY ANTIGEN H13"/>
    <property type="match status" value="1"/>
</dbReference>
<dbReference type="Pfam" id="PF04258">
    <property type="entry name" value="Peptidase_A22B"/>
    <property type="match status" value="1"/>
</dbReference>
<evidence type="ECO:0000256" key="8">
    <source>
        <dbReference type="SAM" id="MobiDB-lite"/>
    </source>
</evidence>
<keyword evidence="5" id="KW-0256">Endoplasmic reticulum</keyword>
<dbReference type="OrthoDB" id="29661at2759"/>
<dbReference type="GO" id="GO:0098553">
    <property type="term" value="C:lumenal side of endoplasmic reticulum membrane"/>
    <property type="evidence" value="ECO:0007669"/>
    <property type="project" value="TreeGrafter"/>
</dbReference>
<dbReference type="GeneID" id="37019676"/>
<evidence type="ECO:0000256" key="4">
    <source>
        <dbReference type="ARBA" id="ARBA00022801"/>
    </source>
</evidence>
<keyword evidence="3 9" id="KW-0812">Transmembrane</keyword>
<comment type="similarity">
    <text evidence="2">Belongs to the peptidase A22B family.</text>
</comment>
<feature type="region of interest" description="Disordered" evidence="8">
    <location>
        <begin position="362"/>
        <end position="425"/>
    </location>
</feature>
<evidence type="ECO:0008006" key="12">
    <source>
        <dbReference type="Google" id="ProtNLM"/>
    </source>
</evidence>
<dbReference type="InParanoid" id="A0A316V5F5"/>
<comment type="subcellular location">
    <subcellularLocation>
        <location evidence="1">Endoplasmic reticulum membrane</location>
        <topology evidence="1">Multi-pass membrane protein</topology>
    </subcellularLocation>
</comment>
<dbReference type="Proteomes" id="UP000245771">
    <property type="component" value="Unassembled WGS sequence"/>
</dbReference>
<name>A0A316V5F5_9BASI</name>
<evidence type="ECO:0000256" key="2">
    <source>
        <dbReference type="ARBA" id="ARBA00006859"/>
    </source>
</evidence>
<feature type="compositionally biased region" description="Basic residues" evidence="8">
    <location>
        <begin position="413"/>
        <end position="425"/>
    </location>
</feature>
<dbReference type="GO" id="GO:0006465">
    <property type="term" value="P:signal peptide processing"/>
    <property type="evidence" value="ECO:0007669"/>
    <property type="project" value="TreeGrafter"/>
</dbReference>
<evidence type="ECO:0000313" key="11">
    <source>
        <dbReference type="Proteomes" id="UP000245771"/>
    </source>
</evidence>
<keyword evidence="11" id="KW-1185">Reference proteome</keyword>
<feature type="transmembrane region" description="Helical" evidence="9">
    <location>
        <begin position="67"/>
        <end position="85"/>
    </location>
</feature>
<dbReference type="PANTHER" id="PTHR12174">
    <property type="entry name" value="SIGNAL PEPTIDE PEPTIDASE"/>
    <property type="match status" value="1"/>
</dbReference>
<keyword evidence="7 9" id="KW-0472">Membrane</keyword>
<proteinExistence type="inferred from homology"/>
<gene>
    <name evidence="10" type="ORF">FA14DRAFT_157445</name>
</gene>
<dbReference type="RefSeq" id="XP_025353048.1">
    <property type="nucleotide sequence ID" value="XM_025497895.1"/>
</dbReference>
<organism evidence="10 11">
    <name type="scientific">Meira miltonrushii</name>
    <dbReference type="NCBI Taxonomy" id="1280837"/>
    <lineage>
        <taxon>Eukaryota</taxon>
        <taxon>Fungi</taxon>
        <taxon>Dikarya</taxon>
        <taxon>Basidiomycota</taxon>
        <taxon>Ustilaginomycotina</taxon>
        <taxon>Exobasidiomycetes</taxon>
        <taxon>Exobasidiales</taxon>
        <taxon>Brachybasidiaceae</taxon>
        <taxon>Meira</taxon>
    </lineage>
</organism>
<accession>A0A316V5F5</accession>
<protein>
    <recommendedName>
        <fullName evidence="12">Peptidase A22B, signal peptide peptidase</fullName>
    </recommendedName>
</protein>
<evidence type="ECO:0000256" key="9">
    <source>
        <dbReference type="SAM" id="Phobius"/>
    </source>
</evidence>
<dbReference type="GO" id="GO:0042500">
    <property type="term" value="F:aspartic endopeptidase activity, intramembrane cleaving"/>
    <property type="evidence" value="ECO:0007669"/>
    <property type="project" value="InterPro"/>
</dbReference>
<feature type="transmembrane region" description="Helical" evidence="9">
    <location>
        <begin position="206"/>
        <end position="227"/>
    </location>
</feature>
<keyword evidence="6 9" id="KW-1133">Transmembrane helix</keyword>
<feature type="transmembrane region" description="Helical" evidence="9">
    <location>
        <begin position="304"/>
        <end position="326"/>
    </location>
</feature>